<evidence type="ECO:0000313" key="4">
    <source>
        <dbReference type="Proteomes" id="UP001592581"/>
    </source>
</evidence>
<reference evidence="3 4" key="1">
    <citation type="submission" date="2024-06" db="EMBL/GenBank/DDBJ databases">
        <authorList>
            <person name="Lee S.D."/>
        </authorList>
    </citation>
    <scope>NUCLEOTIDE SEQUENCE [LARGE SCALE GENOMIC DNA]</scope>
    <source>
        <strain evidence="3 4">N1-10</strain>
    </source>
</reference>
<dbReference type="SUPFAM" id="SSF54593">
    <property type="entry name" value="Glyoxalase/Bleomycin resistance protein/Dihydroxybiphenyl dioxygenase"/>
    <property type="match status" value="2"/>
</dbReference>
<protein>
    <submittedName>
        <fullName evidence="3">VOC family protein</fullName>
    </submittedName>
</protein>
<proteinExistence type="predicted"/>
<dbReference type="InterPro" id="IPR004360">
    <property type="entry name" value="Glyas_Fos-R_dOase_dom"/>
</dbReference>
<dbReference type="InterPro" id="IPR037523">
    <property type="entry name" value="VOC_core"/>
</dbReference>
<name>A0ABV6XQR6_9ACTN</name>
<dbReference type="RefSeq" id="WP_380566080.1">
    <property type="nucleotide sequence ID" value="NZ_JBEUKS010000007.1"/>
</dbReference>
<keyword evidence="4" id="KW-1185">Reference proteome</keyword>
<sequence>MAIIRIERAVYGVEDVAECTRFFEDFGLDPVRKSDTAVGASVELATRTGQIVELRPLDDPDLPAGVEPGSTIREIVWGVESQADLDRLHAELSRDREVTVDGDGVLHTVDETGYGIGFAVVAPQDSHDEDSQPIARPVNQHGDVRRWNAPIDPFGRVRPLRLCHVALNIPKEGRERATGFYLDRLGFRATDVVKPMGTFMRAEGDSDQHTMLLCHRPDRAGLNHTAYEVRDFDEVVLGANHMIEQGWREARKLGRHTVGSNVFRFVHAPCGGRVEYAADMDRADDSFETRVHETTPPHHIWTLQTNREQTNRDNDREGEA</sequence>
<accession>A0ABV6XQR6</accession>
<feature type="compositionally biased region" description="Basic and acidic residues" evidence="1">
    <location>
        <begin position="309"/>
        <end position="320"/>
    </location>
</feature>
<dbReference type="Proteomes" id="UP001592581">
    <property type="component" value="Unassembled WGS sequence"/>
</dbReference>
<comment type="caution">
    <text evidence="3">The sequence shown here is derived from an EMBL/GenBank/DDBJ whole genome shotgun (WGS) entry which is preliminary data.</text>
</comment>
<organism evidence="3 4">
    <name type="scientific">Streptacidiphilus jeojiensis</name>
    <dbReference type="NCBI Taxonomy" id="3229225"/>
    <lineage>
        <taxon>Bacteria</taxon>
        <taxon>Bacillati</taxon>
        <taxon>Actinomycetota</taxon>
        <taxon>Actinomycetes</taxon>
        <taxon>Kitasatosporales</taxon>
        <taxon>Streptomycetaceae</taxon>
        <taxon>Streptacidiphilus</taxon>
    </lineage>
</organism>
<dbReference type="Pfam" id="PF00903">
    <property type="entry name" value="Glyoxalase"/>
    <property type="match status" value="1"/>
</dbReference>
<feature type="domain" description="VOC" evidence="2">
    <location>
        <begin position="161"/>
        <end position="279"/>
    </location>
</feature>
<evidence type="ECO:0000259" key="2">
    <source>
        <dbReference type="PROSITE" id="PS51819"/>
    </source>
</evidence>
<dbReference type="InterPro" id="IPR029068">
    <property type="entry name" value="Glyas_Bleomycin-R_OHBP_Dase"/>
</dbReference>
<evidence type="ECO:0000256" key="1">
    <source>
        <dbReference type="SAM" id="MobiDB-lite"/>
    </source>
</evidence>
<dbReference type="Gene3D" id="3.10.180.10">
    <property type="entry name" value="2,3-Dihydroxybiphenyl 1,2-Dioxygenase, domain 1"/>
    <property type="match status" value="2"/>
</dbReference>
<dbReference type="PROSITE" id="PS51819">
    <property type="entry name" value="VOC"/>
    <property type="match status" value="1"/>
</dbReference>
<feature type="region of interest" description="Disordered" evidence="1">
    <location>
        <begin position="292"/>
        <end position="320"/>
    </location>
</feature>
<gene>
    <name evidence="3" type="ORF">ABUW04_20290</name>
</gene>
<evidence type="ECO:0000313" key="3">
    <source>
        <dbReference type="EMBL" id="MFC1440601.1"/>
    </source>
</evidence>
<dbReference type="EMBL" id="JBEUKS010000007">
    <property type="protein sequence ID" value="MFC1440601.1"/>
    <property type="molecule type" value="Genomic_DNA"/>
</dbReference>